<dbReference type="AlphaFoldDB" id="A0A2X4PLW3"/>
<dbReference type="KEGG" id="pcre:NCTC12858_01693"/>
<proteinExistence type="predicted"/>
<dbReference type="EMBL" id="LS483447">
    <property type="protein sequence ID" value="SQH73820.1"/>
    <property type="molecule type" value="Genomic_DNA"/>
</dbReference>
<evidence type="ECO:0000313" key="1">
    <source>
        <dbReference type="EMBL" id="SQH73820.1"/>
    </source>
</evidence>
<protein>
    <submittedName>
        <fullName evidence="1">Uncharacterized protein</fullName>
    </submittedName>
</protein>
<gene>
    <name evidence="1" type="ORF">NCTC12858_01693</name>
</gene>
<evidence type="ECO:0000313" key="2">
    <source>
        <dbReference type="Proteomes" id="UP000249300"/>
    </source>
</evidence>
<dbReference type="Proteomes" id="UP000249300">
    <property type="component" value="Chromosome 1"/>
</dbReference>
<sequence length="45" mass="5136">MALCTFFKNACRFIFYLYIRGEGSTDPLPLIKGLFEFLYPPGSVV</sequence>
<name>A0A2X4PLW3_9PORP</name>
<keyword evidence="2" id="KW-1185">Reference proteome</keyword>
<reference evidence="1 2" key="1">
    <citation type="submission" date="2018-06" db="EMBL/GenBank/DDBJ databases">
        <authorList>
            <consortium name="Pathogen Informatics"/>
            <person name="Doyle S."/>
        </authorList>
    </citation>
    <scope>NUCLEOTIDE SEQUENCE [LARGE SCALE GENOMIC DNA]</scope>
    <source>
        <strain evidence="1 2">NCTC12858</strain>
    </source>
</reference>
<organism evidence="1 2">
    <name type="scientific">Porphyromonas crevioricanis</name>
    <dbReference type="NCBI Taxonomy" id="393921"/>
    <lineage>
        <taxon>Bacteria</taxon>
        <taxon>Pseudomonadati</taxon>
        <taxon>Bacteroidota</taxon>
        <taxon>Bacteroidia</taxon>
        <taxon>Bacteroidales</taxon>
        <taxon>Porphyromonadaceae</taxon>
        <taxon>Porphyromonas</taxon>
    </lineage>
</organism>
<accession>A0A2X4PLW3</accession>